<name>A0A221JXE2_9RHOB</name>
<keyword evidence="1 3" id="KW-0996">Nickel insertion</keyword>
<comment type="function">
    <text evidence="3">Required for maturation of urease via the functional incorporation of the urease nickel metallocenter.</text>
</comment>
<sequence>MALGARTAMPTDPTGPSHDAVLTLAQWFSPSFPVGAFAYSHGLEWAVQAGDVADATQTRDWIETVLRHGAGWNDCLFIAAAYRADDAGVVDATARAFAASSERLRETDLQGAAFATAVAALNGATATPRTYPVAVGEAARHAGLPLDLTAKMYLHSLTSSLAGAAMRLVPLGQSDGQAIIRALTPAAQDIAARACTTSLDDLTATAFLTDIASMKHETQYSRIFRT</sequence>
<dbReference type="EMBL" id="CP022415">
    <property type="protein sequence ID" value="ASM71412.1"/>
    <property type="molecule type" value="Genomic_DNA"/>
</dbReference>
<evidence type="ECO:0000256" key="1">
    <source>
        <dbReference type="ARBA" id="ARBA00022988"/>
    </source>
</evidence>
<keyword evidence="3" id="KW-0963">Cytoplasm</keyword>
<dbReference type="Proteomes" id="UP000199754">
    <property type="component" value="Chromosome"/>
</dbReference>
<evidence type="ECO:0000313" key="5">
    <source>
        <dbReference type="Proteomes" id="UP000199754"/>
    </source>
</evidence>
<dbReference type="InterPro" id="IPR038277">
    <property type="entry name" value="UreF_sf"/>
</dbReference>
<comment type="subunit">
    <text evidence="3">UreD, UreF and UreG form a complex that acts as a GTP-hydrolysis-dependent molecular chaperone, activating the urease apoprotein by helping to assemble the nickel containing metallocenter of UreC. The UreE protein probably delivers the nickel.</text>
</comment>
<gene>
    <name evidence="3 4" type="primary">ureF</name>
    <name evidence="4" type="ORF">SULPSESMR1_00578</name>
</gene>
<dbReference type="PANTHER" id="PTHR33620">
    <property type="entry name" value="UREASE ACCESSORY PROTEIN F"/>
    <property type="match status" value="1"/>
</dbReference>
<dbReference type="HAMAP" id="MF_01385">
    <property type="entry name" value="UreF"/>
    <property type="match status" value="1"/>
</dbReference>
<dbReference type="KEGG" id="spse:SULPSESMR1_00578"/>
<keyword evidence="5" id="KW-1185">Reference proteome</keyword>
<accession>A0A221JXE2</accession>
<evidence type="ECO:0000256" key="2">
    <source>
        <dbReference type="ARBA" id="ARBA00023186"/>
    </source>
</evidence>
<evidence type="ECO:0000313" key="4">
    <source>
        <dbReference type="EMBL" id="ASM71412.1"/>
    </source>
</evidence>
<dbReference type="Pfam" id="PF01730">
    <property type="entry name" value="UreF"/>
    <property type="match status" value="1"/>
</dbReference>
<protein>
    <recommendedName>
        <fullName evidence="3">Urease accessory protein UreF</fullName>
    </recommendedName>
</protein>
<dbReference type="PANTHER" id="PTHR33620:SF1">
    <property type="entry name" value="UREASE ACCESSORY PROTEIN F"/>
    <property type="match status" value="1"/>
</dbReference>
<dbReference type="PIRSF" id="PIRSF009467">
    <property type="entry name" value="Ureas_acces_UreF"/>
    <property type="match status" value="1"/>
</dbReference>
<proteinExistence type="inferred from homology"/>
<comment type="similarity">
    <text evidence="3">Belongs to the UreF family.</text>
</comment>
<evidence type="ECO:0000256" key="3">
    <source>
        <dbReference type="HAMAP-Rule" id="MF_01385"/>
    </source>
</evidence>
<comment type="subcellular location">
    <subcellularLocation>
        <location evidence="3">Cytoplasm</location>
    </subcellularLocation>
</comment>
<dbReference type="Gene3D" id="1.10.4190.10">
    <property type="entry name" value="Urease accessory protein UreF"/>
    <property type="match status" value="1"/>
</dbReference>
<dbReference type="STRING" id="1402135.SAMN05444149_103707"/>
<dbReference type="GO" id="GO:0016151">
    <property type="term" value="F:nickel cation binding"/>
    <property type="evidence" value="ECO:0007669"/>
    <property type="project" value="UniProtKB-UniRule"/>
</dbReference>
<dbReference type="GO" id="GO:0005737">
    <property type="term" value="C:cytoplasm"/>
    <property type="evidence" value="ECO:0007669"/>
    <property type="project" value="UniProtKB-SubCell"/>
</dbReference>
<organism evidence="4 5">
    <name type="scientific">Pseudosulfitobacter pseudonitzschiae</name>
    <dbReference type="NCBI Taxonomy" id="1402135"/>
    <lineage>
        <taxon>Bacteria</taxon>
        <taxon>Pseudomonadati</taxon>
        <taxon>Pseudomonadota</taxon>
        <taxon>Alphaproteobacteria</taxon>
        <taxon>Rhodobacterales</taxon>
        <taxon>Roseobacteraceae</taxon>
        <taxon>Pseudosulfitobacter</taxon>
    </lineage>
</organism>
<dbReference type="AlphaFoldDB" id="A0A221JXE2"/>
<dbReference type="InterPro" id="IPR002639">
    <property type="entry name" value="UreF"/>
</dbReference>
<reference evidence="4 5" key="1">
    <citation type="submission" date="2017-07" db="EMBL/GenBank/DDBJ databases">
        <title>Genome Sequence of Sulfitobacter pseudonitzschiae Strain SMR1 Isolated from a culture of the Diatom Skeletonema marinoi.</title>
        <authorList>
            <person name="Topel M."/>
            <person name="Pinder M.I.M."/>
            <person name="Johansson O.N."/>
            <person name="Kourtchenko O."/>
            <person name="Godhe A."/>
            <person name="Clarke A.K."/>
        </authorList>
    </citation>
    <scope>NUCLEOTIDE SEQUENCE [LARGE SCALE GENOMIC DNA]</scope>
    <source>
        <strain evidence="4 5">SMR1</strain>
    </source>
</reference>
<keyword evidence="2 3" id="KW-0143">Chaperone</keyword>